<proteinExistence type="predicted"/>
<comment type="caution">
    <text evidence="2">The sequence shown here is derived from an EMBL/GenBank/DDBJ whole genome shotgun (WGS) entry which is preliminary data.</text>
</comment>
<sequence length="159" mass="16988">MDVSVHNSLWNKTDNFYLAVLLSLTTVTDYEEQTEESKNSNSEDSENDPEDPPVFSEQREDRDSDSSMISGCNGSTGEEVRETGCLEPESSEVLGAIGRRAGMAGQDRLVVVGGRGDAGGALIVGLVALMVTMFSLEGIEGREPELGLVAGTLALLWAM</sequence>
<evidence type="ECO:0000313" key="2">
    <source>
        <dbReference type="EMBL" id="MPC28308.1"/>
    </source>
</evidence>
<keyword evidence="3" id="KW-1185">Reference proteome</keyword>
<name>A0A5B7E3G2_PORTR</name>
<reference evidence="2 3" key="1">
    <citation type="submission" date="2019-05" db="EMBL/GenBank/DDBJ databases">
        <title>Another draft genome of Portunus trituberculatus and its Hox gene families provides insights of decapod evolution.</title>
        <authorList>
            <person name="Jeong J.-H."/>
            <person name="Song I."/>
            <person name="Kim S."/>
            <person name="Choi T."/>
            <person name="Kim D."/>
            <person name="Ryu S."/>
            <person name="Kim W."/>
        </authorList>
    </citation>
    <scope>NUCLEOTIDE SEQUENCE [LARGE SCALE GENOMIC DNA]</scope>
    <source>
        <tissue evidence="2">Muscle</tissue>
    </source>
</reference>
<dbReference type="AlphaFoldDB" id="A0A5B7E3G2"/>
<evidence type="ECO:0000256" key="1">
    <source>
        <dbReference type="SAM" id="MobiDB-lite"/>
    </source>
</evidence>
<evidence type="ECO:0000313" key="3">
    <source>
        <dbReference type="Proteomes" id="UP000324222"/>
    </source>
</evidence>
<feature type="region of interest" description="Disordered" evidence="1">
    <location>
        <begin position="31"/>
        <end position="84"/>
    </location>
</feature>
<organism evidence="2 3">
    <name type="scientific">Portunus trituberculatus</name>
    <name type="common">Swimming crab</name>
    <name type="synonym">Neptunus trituberculatus</name>
    <dbReference type="NCBI Taxonomy" id="210409"/>
    <lineage>
        <taxon>Eukaryota</taxon>
        <taxon>Metazoa</taxon>
        <taxon>Ecdysozoa</taxon>
        <taxon>Arthropoda</taxon>
        <taxon>Crustacea</taxon>
        <taxon>Multicrustacea</taxon>
        <taxon>Malacostraca</taxon>
        <taxon>Eumalacostraca</taxon>
        <taxon>Eucarida</taxon>
        <taxon>Decapoda</taxon>
        <taxon>Pleocyemata</taxon>
        <taxon>Brachyura</taxon>
        <taxon>Eubrachyura</taxon>
        <taxon>Portunoidea</taxon>
        <taxon>Portunidae</taxon>
        <taxon>Portuninae</taxon>
        <taxon>Portunus</taxon>
    </lineage>
</organism>
<gene>
    <name evidence="2" type="ORF">E2C01_021509</name>
</gene>
<accession>A0A5B7E3G2</accession>
<protein>
    <submittedName>
        <fullName evidence="2">Uncharacterized protein</fullName>
    </submittedName>
</protein>
<dbReference type="Proteomes" id="UP000324222">
    <property type="component" value="Unassembled WGS sequence"/>
</dbReference>
<dbReference type="EMBL" id="VSRR010001891">
    <property type="protein sequence ID" value="MPC28308.1"/>
    <property type="molecule type" value="Genomic_DNA"/>
</dbReference>